<dbReference type="Ensembl" id="ENSOART00020047340.1">
    <property type="protein sequence ID" value="ENSOARP00020059889.1"/>
    <property type="gene ID" value="ENSOARG00020036259.1"/>
</dbReference>
<reference evidence="1" key="3">
    <citation type="submission" date="2025-09" db="UniProtKB">
        <authorList>
            <consortium name="Ensembl"/>
        </authorList>
    </citation>
    <scope>IDENTIFICATION</scope>
</reference>
<sequence length="123" mass="14151">MATSARSWVKQHKRLLRVPWTAKRSNQSILKISPGISLEGMMLKLKLQYFGHLMRRVDSLEKTLMLGGTGGRRRRGQKKMRWLDGITNLMDVSLSELQELVMDREAWCAAIHGVVKSRTRLCD</sequence>
<protein>
    <submittedName>
        <fullName evidence="1">Uncharacterized protein</fullName>
    </submittedName>
</protein>
<organism evidence="1">
    <name type="scientific">Ovis aries</name>
    <name type="common">Sheep</name>
    <dbReference type="NCBI Taxonomy" id="9940"/>
    <lineage>
        <taxon>Eukaryota</taxon>
        <taxon>Metazoa</taxon>
        <taxon>Chordata</taxon>
        <taxon>Craniata</taxon>
        <taxon>Vertebrata</taxon>
        <taxon>Euteleostomi</taxon>
        <taxon>Mammalia</taxon>
        <taxon>Eutheria</taxon>
        <taxon>Laurasiatheria</taxon>
        <taxon>Artiodactyla</taxon>
        <taxon>Ruminantia</taxon>
        <taxon>Pecora</taxon>
        <taxon>Bovidae</taxon>
        <taxon>Caprinae</taxon>
        <taxon>Ovis</taxon>
    </lineage>
</organism>
<proteinExistence type="predicted"/>
<reference evidence="1" key="1">
    <citation type="submission" date="2020-11" db="EMBL/GenBank/DDBJ databases">
        <authorList>
            <person name="Davenport K.M."/>
            <person name="Bickhart D.M."/>
            <person name="Smith T.P.L."/>
            <person name="Murdoch B.M."/>
            <person name="Rosen B.D."/>
        </authorList>
    </citation>
    <scope>NUCLEOTIDE SEQUENCE [LARGE SCALE GENOMIC DNA]</scope>
    <source>
        <strain evidence="1">OAR_USU_Benz2616</strain>
    </source>
</reference>
<evidence type="ECO:0000313" key="1">
    <source>
        <dbReference type="Ensembl" id="ENSOARP00020059889.1"/>
    </source>
</evidence>
<name>A0AC11EL30_SHEEP</name>
<accession>A0AC11EL30</accession>
<reference evidence="1" key="2">
    <citation type="submission" date="2025-08" db="UniProtKB">
        <authorList>
            <consortium name="Ensembl"/>
        </authorList>
    </citation>
    <scope>IDENTIFICATION</scope>
</reference>